<evidence type="ECO:0000256" key="3">
    <source>
        <dbReference type="ARBA" id="ARBA00023125"/>
    </source>
</evidence>
<accession>A0A844GPN7</accession>
<keyword evidence="2" id="KW-0805">Transcription regulation</keyword>
<evidence type="ECO:0008006" key="7">
    <source>
        <dbReference type="Google" id="ProtNLM"/>
    </source>
</evidence>
<comment type="similarity">
    <text evidence="1">Belongs to the BlaI transcriptional regulatory family.</text>
</comment>
<evidence type="ECO:0000313" key="6">
    <source>
        <dbReference type="Proteomes" id="UP000437824"/>
    </source>
</evidence>
<sequence length="125" mass="14651">MVRNAMSATEYYILNYLWSRETPGTFSEIMNYFNNEANKEWKKQTVNTFLTRLAQKGFLNIDKSGKRAIYIPAVTKQKYFENYAQQIVDDSYEGSLKNFVSAFTNVRKLTESEKEDLINYIKGLN</sequence>
<keyword evidence="4" id="KW-0804">Transcription</keyword>
<evidence type="ECO:0000313" key="5">
    <source>
        <dbReference type="EMBL" id="MTD61924.1"/>
    </source>
</evidence>
<name>A0A844GPN7_9FIRM</name>
<dbReference type="Proteomes" id="UP000437824">
    <property type="component" value="Unassembled WGS sequence"/>
</dbReference>
<protein>
    <recommendedName>
        <fullName evidence="7">Transcriptional regulator, BlaI/MecI/CopY family</fullName>
    </recommendedName>
</protein>
<gene>
    <name evidence="5" type="ORF">GKZ57_11830</name>
</gene>
<dbReference type="InterPro" id="IPR036390">
    <property type="entry name" value="WH_DNA-bd_sf"/>
</dbReference>
<dbReference type="InterPro" id="IPR036388">
    <property type="entry name" value="WH-like_DNA-bd_sf"/>
</dbReference>
<dbReference type="InterPro" id="IPR005650">
    <property type="entry name" value="BlaI_family"/>
</dbReference>
<dbReference type="AlphaFoldDB" id="A0A844GPN7"/>
<dbReference type="GO" id="GO:0003677">
    <property type="term" value="F:DNA binding"/>
    <property type="evidence" value="ECO:0007669"/>
    <property type="project" value="UniProtKB-KW"/>
</dbReference>
<dbReference type="Gene3D" id="1.10.10.10">
    <property type="entry name" value="Winged helix-like DNA-binding domain superfamily/Winged helix DNA-binding domain"/>
    <property type="match status" value="1"/>
</dbReference>
<organism evidence="5 6">
    <name type="scientific">Blautia luti DSM 14534 = JCM 17040</name>
    <dbReference type="NCBI Taxonomy" id="649762"/>
    <lineage>
        <taxon>Bacteria</taxon>
        <taxon>Bacillati</taxon>
        <taxon>Bacillota</taxon>
        <taxon>Clostridia</taxon>
        <taxon>Lachnospirales</taxon>
        <taxon>Lachnospiraceae</taxon>
        <taxon>Blautia</taxon>
    </lineage>
</organism>
<comment type="caution">
    <text evidence="5">The sequence shown here is derived from an EMBL/GenBank/DDBJ whole genome shotgun (WGS) entry which is preliminary data.</text>
</comment>
<dbReference type="EMBL" id="WMBC01000009">
    <property type="protein sequence ID" value="MTD61924.1"/>
    <property type="molecule type" value="Genomic_DNA"/>
</dbReference>
<evidence type="ECO:0000256" key="1">
    <source>
        <dbReference type="ARBA" id="ARBA00011046"/>
    </source>
</evidence>
<dbReference type="GO" id="GO:0045892">
    <property type="term" value="P:negative regulation of DNA-templated transcription"/>
    <property type="evidence" value="ECO:0007669"/>
    <property type="project" value="InterPro"/>
</dbReference>
<evidence type="ECO:0000256" key="4">
    <source>
        <dbReference type="ARBA" id="ARBA00023163"/>
    </source>
</evidence>
<evidence type="ECO:0000256" key="2">
    <source>
        <dbReference type="ARBA" id="ARBA00023015"/>
    </source>
</evidence>
<dbReference type="SUPFAM" id="SSF46785">
    <property type="entry name" value="Winged helix' DNA-binding domain"/>
    <property type="match status" value="1"/>
</dbReference>
<reference evidence="5 6" key="1">
    <citation type="submission" date="2019-11" db="EMBL/GenBank/DDBJ databases">
        <title>Draft genome sequence of Blautia luti DSM 14534T, isolated from human stool.</title>
        <authorList>
            <person name="Ortiz R."/>
            <person name="Melis-Arcos F."/>
            <person name="Covarrubias P."/>
            <person name="Cardenas J.P."/>
            <person name="Perez-Donoso J."/>
            <person name="Almonacid D."/>
        </authorList>
    </citation>
    <scope>NUCLEOTIDE SEQUENCE [LARGE SCALE GENOMIC DNA]</scope>
    <source>
        <strain evidence="5 6">DSM 14534</strain>
    </source>
</reference>
<proteinExistence type="inferred from homology"/>
<dbReference type="PIRSF" id="PIRSF019455">
    <property type="entry name" value="CopR_AtkY"/>
    <property type="match status" value="1"/>
</dbReference>
<keyword evidence="3" id="KW-0238">DNA-binding</keyword>
<dbReference type="Pfam" id="PF03965">
    <property type="entry name" value="Penicillinase_R"/>
    <property type="match status" value="1"/>
</dbReference>
<dbReference type="RefSeq" id="WP_118512407.1">
    <property type="nucleotide sequence ID" value="NZ_WMBC01000009.1"/>
</dbReference>
<dbReference type="Gene3D" id="1.10.4040.10">
    <property type="entry name" value="Penicillinase repressor domain"/>
    <property type="match status" value="1"/>
</dbReference>